<dbReference type="GO" id="GO:0004359">
    <property type="term" value="F:glutaminase activity"/>
    <property type="evidence" value="ECO:0007669"/>
    <property type="project" value="InterPro"/>
</dbReference>
<dbReference type="GO" id="GO:0016740">
    <property type="term" value="F:transferase activity"/>
    <property type="evidence" value="ECO:0007669"/>
    <property type="project" value="UniProtKB-KW"/>
</dbReference>
<feature type="non-terminal residue" evidence="3">
    <location>
        <position position="1"/>
    </location>
</feature>
<sequence>SLTITHLYPDHLNLYGDTGNLIVLRRRCQWMGIDCTVKALSMGEVAPAGQSDLYFMGGGQDTDQVAVVEDFHQLKYDAIRADTEAGVPFLGVCGGYQLMGHTFLMGSGEETRGLGIINVNTRAPSTEVKQRCIGNLIVEITPATYADMQTMYASPRTLPRTLVGFENHSGQTYLGDGVEPLAKTIAGFGNNATAEYEGARYKNVFGSYMHGSLLPKNPHFADYLIGLALRRRYADATLPSLADTEELAAHSYAVQRYGG</sequence>
<dbReference type="InterPro" id="IPR033949">
    <property type="entry name" value="CobQ_GATase1"/>
</dbReference>
<gene>
    <name evidence="3" type="ORF">DCF17_21745</name>
</gene>
<proteinExistence type="inferred from homology"/>
<evidence type="ECO:0000256" key="1">
    <source>
        <dbReference type="ARBA" id="ARBA00022962"/>
    </source>
</evidence>
<dbReference type="PANTHER" id="PTHR21343">
    <property type="entry name" value="DETHIOBIOTIN SYNTHETASE"/>
    <property type="match status" value="1"/>
</dbReference>
<evidence type="ECO:0000313" key="4">
    <source>
        <dbReference type="Proteomes" id="UP000249081"/>
    </source>
</evidence>
<dbReference type="CDD" id="cd01750">
    <property type="entry name" value="GATase1_CobQ"/>
    <property type="match status" value="1"/>
</dbReference>
<reference evidence="4" key="1">
    <citation type="submission" date="2018-04" db="EMBL/GenBank/DDBJ databases">
        <authorList>
            <person name="Cornet L."/>
        </authorList>
    </citation>
    <scope>NUCLEOTIDE SEQUENCE [LARGE SCALE GENOMIC DNA]</scope>
</reference>
<dbReference type="PANTHER" id="PTHR21343:SF9">
    <property type="entry name" value="LIPID II ISOGLUTAMINYL SYNTHASE (GLUTAMINE-HYDROLYZING) SUBUNIT GATD"/>
    <property type="match status" value="1"/>
</dbReference>
<evidence type="ECO:0000259" key="2">
    <source>
        <dbReference type="Pfam" id="PF07685"/>
    </source>
</evidence>
<dbReference type="InterPro" id="IPR043702">
    <property type="entry name" value="Lipid_II_synth_GatD"/>
</dbReference>
<comment type="caution">
    <text evidence="3">The sequence shown here is derived from an EMBL/GenBank/DDBJ whole genome shotgun (WGS) entry which is preliminary data.</text>
</comment>
<organism evidence="3 4">
    <name type="scientific">Shackletoniella antarctica</name>
    <dbReference type="NCBI Taxonomy" id="268115"/>
    <lineage>
        <taxon>Bacteria</taxon>
        <taxon>Bacillati</taxon>
        <taxon>Cyanobacteriota</taxon>
        <taxon>Cyanophyceae</taxon>
        <taxon>Oculatellales</taxon>
        <taxon>Oculatellaceae</taxon>
        <taxon>Shackletoniella</taxon>
    </lineage>
</organism>
<dbReference type="AlphaFoldDB" id="A0A2W4VV72"/>
<keyword evidence="3" id="KW-0808">Transferase</keyword>
<dbReference type="PROSITE" id="PS51274">
    <property type="entry name" value="GATASE_COBBQ"/>
    <property type="match status" value="1"/>
</dbReference>
<dbReference type="Gene3D" id="3.40.50.880">
    <property type="match status" value="1"/>
</dbReference>
<keyword evidence="1 3" id="KW-0315">Glutamine amidotransferase</keyword>
<dbReference type="EMBL" id="QBMN01000246">
    <property type="protein sequence ID" value="PZO33589.1"/>
    <property type="molecule type" value="Genomic_DNA"/>
</dbReference>
<dbReference type="HAMAP" id="MF_02213">
    <property type="entry name" value="Lipid_II_synth_GatD"/>
    <property type="match status" value="1"/>
</dbReference>
<evidence type="ECO:0000313" key="3">
    <source>
        <dbReference type="EMBL" id="PZO33589.1"/>
    </source>
</evidence>
<dbReference type="Pfam" id="PF07685">
    <property type="entry name" value="GATase_3"/>
    <property type="match status" value="1"/>
</dbReference>
<feature type="domain" description="CobB/CobQ-like glutamine amidotransferase" evidence="2">
    <location>
        <begin position="3"/>
        <end position="217"/>
    </location>
</feature>
<reference evidence="3 4" key="2">
    <citation type="submission" date="2018-06" db="EMBL/GenBank/DDBJ databases">
        <title>Metagenomic assembly of (sub)arctic Cyanobacteria and their associated microbiome from non-axenic cultures.</title>
        <authorList>
            <person name="Baurain D."/>
        </authorList>
    </citation>
    <scope>NUCLEOTIDE SEQUENCE [LARGE SCALE GENOMIC DNA]</scope>
    <source>
        <strain evidence="3">ULC041bin1</strain>
    </source>
</reference>
<dbReference type="Proteomes" id="UP000249081">
    <property type="component" value="Unassembled WGS sequence"/>
</dbReference>
<name>A0A2W4VV72_9CYAN</name>
<dbReference type="InterPro" id="IPR011698">
    <property type="entry name" value="GATase_3"/>
</dbReference>
<protein>
    <submittedName>
        <fullName evidence="3">Glutamine amidotransferase</fullName>
    </submittedName>
</protein>
<dbReference type="GO" id="GO:0071555">
    <property type="term" value="P:cell wall organization"/>
    <property type="evidence" value="ECO:0007669"/>
    <property type="project" value="InterPro"/>
</dbReference>
<dbReference type="InterPro" id="IPR029062">
    <property type="entry name" value="Class_I_gatase-like"/>
</dbReference>
<dbReference type="GO" id="GO:0009236">
    <property type="term" value="P:cobalamin biosynthetic process"/>
    <property type="evidence" value="ECO:0007669"/>
    <property type="project" value="InterPro"/>
</dbReference>
<dbReference type="SUPFAM" id="SSF52317">
    <property type="entry name" value="Class I glutamine amidotransferase-like"/>
    <property type="match status" value="1"/>
</dbReference>
<accession>A0A2W4VV72</accession>